<dbReference type="SUPFAM" id="SSF46689">
    <property type="entry name" value="Homeodomain-like"/>
    <property type="match status" value="1"/>
</dbReference>
<dbReference type="InterPro" id="IPR009057">
    <property type="entry name" value="Homeodomain-like_sf"/>
</dbReference>
<evidence type="ECO:0000256" key="3">
    <source>
        <dbReference type="ARBA" id="ARBA00023163"/>
    </source>
</evidence>
<organism evidence="6 7">
    <name type="scientific">Sinomonas terricola</name>
    <dbReference type="NCBI Taxonomy" id="3110330"/>
    <lineage>
        <taxon>Bacteria</taxon>
        <taxon>Bacillati</taxon>
        <taxon>Actinomycetota</taxon>
        <taxon>Actinomycetes</taxon>
        <taxon>Micrococcales</taxon>
        <taxon>Micrococcaceae</taxon>
        <taxon>Sinomonas</taxon>
    </lineage>
</organism>
<reference evidence="6 7" key="1">
    <citation type="submission" date="2023-12" db="EMBL/GenBank/DDBJ databases">
        <title>Sinomonas terricola sp. nov, isolated from litchi orchard soil in Guangdong, PR China.</title>
        <authorList>
            <person name="Jiaxin W."/>
            <person name="Yang Z."/>
            <person name="Honghui Z."/>
        </authorList>
    </citation>
    <scope>NUCLEOTIDE SEQUENCE [LARGE SCALE GENOMIC DNA]</scope>
    <source>
        <strain evidence="6 7">JGH33</strain>
    </source>
</reference>
<sequence>MARETTPLRERQRARTQSDILEAVIEVIASSAADGPLIEQIAAEAGVSRATLYAHFPGGMDELATKAYERAALRFIERVRELQAVAGTWSNRIVAHGRAMVDIAERGPLGRFYNVSAARYASVAAVSGIGSQASHDDFVAELSAARDLGELADVDLDETAHLLTGAVRVIGVRAAESPALGLASLHAFERLVEGLREPGPRARS</sequence>
<gene>
    <name evidence="6" type="ORF">SPF06_16745</name>
</gene>
<keyword evidence="2 4" id="KW-0238">DNA-binding</keyword>
<dbReference type="PANTHER" id="PTHR30055">
    <property type="entry name" value="HTH-TYPE TRANSCRIPTIONAL REGULATOR RUTR"/>
    <property type="match status" value="1"/>
</dbReference>
<evidence type="ECO:0000313" key="6">
    <source>
        <dbReference type="EMBL" id="MEA5456384.1"/>
    </source>
</evidence>
<dbReference type="Gene3D" id="1.10.357.10">
    <property type="entry name" value="Tetracycline Repressor, domain 2"/>
    <property type="match status" value="1"/>
</dbReference>
<comment type="caution">
    <text evidence="6">The sequence shown here is derived from an EMBL/GenBank/DDBJ whole genome shotgun (WGS) entry which is preliminary data.</text>
</comment>
<feature type="DNA-binding region" description="H-T-H motif" evidence="4">
    <location>
        <begin position="37"/>
        <end position="56"/>
    </location>
</feature>
<name>A0ABU5T9N8_9MICC</name>
<accession>A0ABU5T9N8</accession>
<dbReference type="EMBL" id="JAYGGQ010000014">
    <property type="protein sequence ID" value="MEA5456384.1"/>
    <property type="molecule type" value="Genomic_DNA"/>
</dbReference>
<dbReference type="InterPro" id="IPR001647">
    <property type="entry name" value="HTH_TetR"/>
</dbReference>
<dbReference type="RefSeq" id="WP_323280276.1">
    <property type="nucleotide sequence ID" value="NZ_JAYGGQ010000014.1"/>
</dbReference>
<dbReference type="PANTHER" id="PTHR30055:SF234">
    <property type="entry name" value="HTH-TYPE TRANSCRIPTIONAL REGULATOR BETI"/>
    <property type="match status" value="1"/>
</dbReference>
<evidence type="ECO:0000256" key="4">
    <source>
        <dbReference type="PROSITE-ProRule" id="PRU00335"/>
    </source>
</evidence>
<evidence type="ECO:0000259" key="5">
    <source>
        <dbReference type="PROSITE" id="PS50977"/>
    </source>
</evidence>
<dbReference type="Proteomes" id="UP001304769">
    <property type="component" value="Unassembled WGS sequence"/>
</dbReference>
<keyword evidence="1" id="KW-0805">Transcription regulation</keyword>
<evidence type="ECO:0000256" key="2">
    <source>
        <dbReference type="ARBA" id="ARBA00023125"/>
    </source>
</evidence>
<proteinExistence type="predicted"/>
<evidence type="ECO:0000256" key="1">
    <source>
        <dbReference type="ARBA" id="ARBA00023015"/>
    </source>
</evidence>
<dbReference type="InterPro" id="IPR050109">
    <property type="entry name" value="HTH-type_TetR-like_transc_reg"/>
</dbReference>
<keyword evidence="7" id="KW-1185">Reference proteome</keyword>
<dbReference type="Pfam" id="PF00440">
    <property type="entry name" value="TetR_N"/>
    <property type="match status" value="1"/>
</dbReference>
<feature type="domain" description="HTH tetR-type" evidence="5">
    <location>
        <begin position="14"/>
        <end position="74"/>
    </location>
</feature>
<keyword evidence="3" id="KW-0804">Transcription</keyword>
<dbReference type="PROSITE" id="PS50977">
    <property type="entry name" value="HTH_TETR_2"/>
    <property type="match status" value="1"/>
</dbReference>
<protein>
    <submittedName>
        <fullName evidence="6">TetR/AcrR family transcriptional regulator</fullName>
    </submittedName>
</protein>
<evidence type="ECO:0000313" key="7">
    <source>
        <dbReference type="Proteomes" id="UP001304769"/>
    </source>
</evidence>